<reference evidence="3" key="3">
    <citation type="submission" date="2025-09" db="UniProtKB">
        <authorList>
            <consortium name="Ensembl"/>
        </authorList>
    </citation>
    <scope>IDENTIFICATION</scope>
</reference>
<sequence length="194" mass="21595">YNFHTPEKLQPEIWSCQIIHPNIISICSLNIPGPTSVKDAPTEHETLSGTKVITPPEPVVKKTIPEKSVKTTVAPVESAGKESVQIESKENGKKQVESDKNEEATGKEPAIDAETSKVDQEESDDNADFHSPREDAKSGHFFVYLVCTAVLVAVLYISYHNKRKIIAYCVEGKRSRSARRPKTTEYMKVEQNVS</sequence>
<dbReference type="GO" id="GO:0030140">
    <property type="term" value="C:trans-Golgi network transport vesicle"/>
    <property type="evidence" value="ECO:0007669"/>
    <property type="project" value="TreeGrafter"/>
</dbReference>
<keyword evidence="2" id="KW-0812">Transmembrane</keyword>
<organism evidence="3 4">
    <name type="scientific">Esox lucius</name>
    <name type="common">Northern pike</name>
    <dbReference type="NCBI Taxonomy" id="8010"/>
    <lineage>
        <taxon>Eukaryota</taxon>
        <taxon>Metazoa</taxon>
        <taxon>Chordata</taxon>
        <taxon>Craniata</taxon>
        <taxon>Vertebrata</taxon>
        <taxon>Euteleostomi</taxon>
        <taxon>Actinopterygii</taxon>
        <taxon>Neopterygii</taxon>
        <taxon>Teleostei</taxon>
        <taxon>Protacanthopterygii</taxon>
        <taxon>Esociformes</taxon>
        <taxon>Esocidae</taxon>
        <taxon>Esox</taxon>
    </lineage>
</organism>
<dbReference type="Proteomes" id="UP000265140">
    <property type="component" value="Chromosome 13"/>
</dbReference>
<name>A0AAY5K3N6_ESOLU</name>
<evidence type="ECO:0000256" key="2">
    <source>
        <dbReference type="SAM" id="Phobius"/>
    </source>
</evidence>
<dbReference type="GO" id="GO:0005802">
    <property type="term" value="C:trans-Golgi network"/>
    <property type="evidence" value="ECO:0007669"/>
    <property type="project" value="TreeGrafter"/>
</dbReference>
<keyword evidence="4" id="KW-1185">Reference proteome</keyword>
<dbReference type="AlphaFoldDB" id="A0AAY5K3N6"/>
<dbReference type="Ensembl" id="ENSELUT00000103264.1">
    <property type="protein sequence ID" value="ENSELUP00000083729.1"/>
    <property type="gene ID" value="ENSELUG00000042313.1"/>
</dbReference>
<reference evidence="3" key="2">
    <citation type="submission" date="2025-08" db="UniProtKB">
        <authorList>
            <consortium name="Ensembl"/>
        </authorList>
    </citation>
    <scope>IDENTIFICATION</scope>
</reference>
<dbReference type="GeneTree" id="ENSGT00530000064712"/>
<accession>A0AAY5K3N6</accession>
<dbReference type="PANTHER" id="PTHR23211">
    <property type="entry name" value="TRANS-GOLGI NETWORK INTEGRAL MEMBRANE PROTEIN TGN38"/>
    <property type="match status" value="1"/>
</dbReference>
<feature type="region of interest" description="Disordered" evidence="1">
    <location>
        <begin position="71"/>
        <end position="132"/>
    </location>
</feature>
<protein>
    <recommendedName>
        <fullName evidence="5">Trans-golgi network protein 2</fullName>
    </recommendedName>
</protein>
<dbReference type="Pfam" id="PF17818">
    <property type="entry name" value="KCT2"/>
    <property type="match status" value="1"/>
</dbReference>
<feature type="transmembrane region" description="Helical" evidence="2">
    <location>
        <begin position="141"/>
        <end position="159"/>
    </location>
</feature>
<evidence type="ECO:0000256" key="1">
    <source>
        <dbReference type="SAM" id="MobiDB-lite"/>
    </source>
</evidence>
<dbReference type="GO" id="GO:0005768">
    <property type="term" value="C:endosome"/>
    <property type="evidence" value="ECO:0007669"/>
    <property type="project" value="TreeGrafter"/>
</dbReference>
<evidence type="ECO:0000313" key="3">
    <source>
        <dbReference type="Ensembl" id="ENSELUP00000083729.1"/>
    </source>
</evidence>
<evidence type="ECO:0008006" key="5">
    <source>
        <dbReference type="Google" id="ProtNLM"/>
    </source>
</evidence>
<keyword evidence="2" id="KW-1133">Transmembrane helix</keyword>
<reference evidence="3 4" key="1">
    <citation type="submission" date="2020-02" db="EMBL/GenBank/DDBJ databases">
        <title>Esox lucius (northern pike) genome, fEsoLuc1, primary haplotype.</title>
        <authorList>
            <person name="Myers G."/>
            <person name="Karagic N."/>
            <person name="Meyer A."/>
            <person name="Pippel M."/>
            <person name="Reichard M."/>
            <person name="Winkler S."/>
            <person name="Tracey A."/>
            <person name="Sims Y."/>
            <person name="Howe K."/>
            <person name="Rhie A."/>
            <person name="Formenti G."/>
            <person name="Durbin R."/>
            <person name="Fedrigo O."/>
            <person name="Jarvis E.D."/>
        </authorList>
    </citation>
    <scope>NUCLEOTIDE SEQUENCE [LARGE SCALE GENOMIC DNA]</scope>
</reference>
<proteinExistence type="predicted"/>
<dbReference type="PANTHER" id="PTHR23211:SF0">
    <property type="entry name" value="TRANS-GOLGI NETWORK INTEGRAL MEMBRANE PROTEIN 2"/>
    <property type="match status" value="1"/>
</dbReference>
<feature type="compositionally biased region" description="Basic and acidic residues" evidence="1">
    <location>
        <begin position="87"/>
        <end position="120"/>
    </location>
</feature>
<keyword evidence="2" id="KW-0472">Membrane</keyword>
<evidence type="ECO:0000313" key="4">
    <source>
        <dbReference type="Proteomes" id="UP000265140"/>
    </source>
</evidence>